<dbReference type="EMBL" id="JAACJN010000317">
    <property type="protein sequence ID" value="KAF5348430.1"/>
    <property type="molecule type" value="Genomic_DNA"/>
</dbReference>
<dbReference type="InterPro" id="IPR000639">
    <property type="entry name" value="Epox_hydrolase-like"/>
</dbReference>
<protein>
    <recommendedName>
        <fullName evidence="3">AB hydrolase-1 domain-containing protein</fullName>
    </recommendedName>
</protein>
<evidence type="ECO:0000256" key="1">
    <source>
        <dbReference type="ARBA" id="ARBA00022801"/>
    </source>
</evidence>
<proteinExistence type="inferred from homology"/>
<evidence type="ECO:0000256" key="2">
    <source>
        <dbReference type="ARBA" id="ARBA00038334"/>
    </source>
</evidence>
<dbReference type="Proteomes" id="UP000518752">
    <property type="component" value="Unassembled WGS sequence"/>
</dbReference>
<evidence type="ECO:0000313" key="5">
    <source>
        <dbReference type="Proteomes" id="UP000518752"/>
    </source>
</evidence>
<dbReference type="GO" id="GO:0016787">
    <property type="term" value="F:hydrolase activity"/>
    <property type="evidence" value="ECO:0007669"/>
    <property type="project" value="UniProtKB-KW"/>
</dbReference>
<evidence type="ECO:0000259" key="3">
    <source>
        <dbReference type="Pfam" id="PF00561"/>
    </source>
</evidence>
<feature type="domain" description="AB hydrolase-1" evidence="3">
    <location>
        <begin position="36"/>
        <end position="151"/>
    </location>
</feature>
<dbReference type="PANTHER" id="PTHR43329">
    <property type="entry name" value="EPOXIDE HYDROLASE"/>
    <property type="match status" value="1"/>
</dbReference>
<keyword evidence="5" id="KW-1185">Reference proteome</keyword>
<comment type="caution">
    <text evidence="4">The sequence shown here is derived from an EMBL/GenBank/DDBJ whole genome shotgun (WGS) entry which is preliminary data.</text>
</comment>
<sequence length="402" mass="44582">MASNLLPPSVSSKTIQVNDLNIHYLQATPPFNPHAPLVLLLHGFPELAYSWRKIMGPLSKAGYNVVAPDQRGYGQTTMLNSAGPIEFNEDLAPFRMFNLVTDIVMLVSALGFQSVAAVVGHDFGSTVAGFAGLIRPDVFQSVVMMSAPFPGAPPFSNQGDNVPSLIGSSASTITKRLAELSPPRKHYTMYFSSPSANDDMLHSPQGLQAFLRDYFYSKSANWSGNSTPNPPHRLPSASPANVAILPPYYIMLLDHTMPMAVQNAANEGSRPLEEWLSEEDLGFYVSEFSRTGFQGGLNWYRCMTEAKWALNDMRIFTGKRITVPAMFLSGALDWGVYQSPGALEGLIERVCESMDEEDVVLVPNAGHWIQQERAEVVVEQLKRFLRKVFKAVYRFYQKTYPI</sequence>
<dbReference type="InterPro" id="IPR029058">
    <property type="entry name" value="AB_hydrolase_fold"/>
</dbReference>
<reference evidence="4 5" key="1">
    <citation type="journal article" date="2020" name="ISME J.">
        <title>Uncovering the hidden diversity of litter-decomposition mechanisms in mushroom-forming fungi.</title>
        <authorList>
            <person name="Floudas D."/>
            <person name="Bentzer J."/>
            <person name="Ahren D."/>
            <person name="Johansson T."/>
            <person name="Persson P."/>
            <person name="Tunlid A."/>
        </authorList>
    </citation>
    <scope>NUCLEOTIDE SEQUENCE [LARGE SCALE GENOMIC DNA]</scope>
    <source>
        <strain evidence="4 5">CBS 406.79</strain>
    </source>
</reference>
<name>A0A8H5FSV3_9AGAR</name>
<comment type="similarity">
    <text evidence="2">Belongs to the AB hydrolase superfamily. Epoxide hydrolase family.</text>
</comment>
<evidence type="ECO:0000313" key="4">
    <source>
        <dbReference type="EMBL" id="KAF5348430.1"/>
    </source>
</evidence>
<dbReference type="OrthoDB" id="6431331at2759"/>
<dbReference type="InterPro" id="IPR000073">
    <property type="entry name" value="AB_hydrolase_1"/>
</dbReference>
<organism evidence="4 5">
    <name type="scientific">Collybiopsis confluens</name>
    <dbReference type="NCBI Taxonomy" id="2823264"/>
    <lineage>
        <taxon>Eukaryota</taxon>
        <taxon>Fungi</taxon>
        <taxon>Dikarya</taxon>
        <taxon>Basidiomycota</taxon>
        <taxon>Agaricomycotina</taxon>
        <taxon>Agaricomycetes</taxon>
        <taxon>Agaricomycetidae</taxon>
        <taxon>Agaricales</taxon>
        <taxon>Marasmiineae</taxon>
        <taxon>Omphalotaceae</taxon>
        <taxon>Collybiopsis</taxon>
    </lineage>
</organism>
<accession>A0A8H5FSV3</accession>
<dbReference type="Pfam" id="PF00561">
    <property type="entry name" value="Abhydrolase_1"/>
    <property type="match status" value="1"/>
</dbReference>
<dbReference type="PRINTS" id="PR00412">
    <property type="entry name" value="EPOXHYDRLASE"/>
</dbReference>
<gene>
    <name evidence="4" type="ORF">D9757_012790</name>
</gene>
<dbReference type="SUPFAM" id="SSF53474">
    <property type="entry name" value="alpha/beta-Hydrolases"/>
    <property type="match status" value="1"/>
</dbReference>
<dbReference type="AlphaFoldDB" id="A0A8H5FSV3"/>
<dbReference type="Gene3D" id="3.40.50.1820">
    <property type="entry name" value="alpha/beta hydrolase"/>
    <property type="match status" value="1"/>
</dbReference>
<keyword evidence="1" id="KW-0378">Hydrolase</keyword>